<accession>A0A6A1WFA3</accession>
<dbReference type="CDD" id="cd22645">
    <property type="entry name" value="BIC1_CID"/>
    <property type="match status" value="1"/>
</dbReference>
<dbReference type="OrthoDB" id="672067at2759"/>
<dbReference type="Proteomes" id="UP000516437">
    <property type="component" value="Chromosome 2"/>
</dbReference>
<evidence type="ECO:0000313" key="2">
    <source>
        <dbReference type="EMBL" id="KAB1222567.1"/>
    </source>
</evidence>
<organism evidence="2 3">
    <name type="scientific">Morella rubra</name>
    <name type="common">Chinese bayberry</name>
    <dbReference type="NCBI Taxonomy" id="262757"/>
    <lineage>
        <taxon>Eukaryota</taxon>
        <taxon>Viridiplantae</taxon>
        <taxon>Streptophyta</taxon>
        <taxon>Embryophyta</taxon>
        <taxon>Tracheophyta</taxon>
        <taxon>Spermatophyta</taxon>
        <taxon>Magnoliopsida</taxon>
        <taxon>eudicotyledons</taxon>
        <taxon>Gunneridae</taxon>
        <taxon>Pentapetalae</taxon>
        <taxon>rosids</taxon>
        <taxon>fabids</taxon>
        <taxon>Fagales</taxon>
        <taxon>Myricaceae</taxon>
        <taxon>Morella</taxon>
    </lineage>
</organism>
<evidence type="ECO:0008006" key="4">
    <source>
        <dbReference type="Google" id="ProtNLM"/>
    </source>
</evidence>
<dbReference type="PANTHER" id="PTHR34207:SF2">
    <property type="entry name" value="PROTEIN BIC1"/>
    <property type="match status" value="1"/>
</dbReference>
<dbReference type="PANTHER" id="PTHR34207">
    <property type="entry name" value="PROTEIN BIC1"/>
    <property type="match status" value="1"/>
</dbReference>
<dbReference type="GO" id="GO:0009785">
    <property type="term" value="P:blue light signaling pathway"/>
    <property type="evidence" value="ECO:0007669"/>
    <property type="project" value="InterPro"/>
</dbReference>
<feature type="region of interest" description="Disordered" evidence="1">
    <location>
        <begin position="1"/>
        <end position="92"/>
    </location>
</feature>
<dbReference type="EMBL" id="RXIC02000020">
    <property type="protein sequence ID" value="KAB1222567.1"/>
    <property type="molecule type" value="Genomic_DNA"/>
</dbReference>
<feature type="compositionally biased region" description="Polar residues" evidence="1">
    <location>
        <begin position="11"/>
        <end position="35"/>
    </location>
</feature>
<evidence type="ECO:0000313" key="3">
    <source>
        <dbReference type="Proteomes" id="UP000516437"/>
    </source>
</evidence>
<protein>
    <recommendedName>
        <fullName evidence="4">Protein BIC1</fullName>
    </recommendedName>
</protein>
<proteinExistence type="predicted"/>
<dbReference type="InterPro" id="IPR040374">
    <property type="entry name" value="BIC"/>
</dbReference>
<gene>
    <name evidence="2" type="ORF">CJ030_MR2G004951</name>
</gene>
<evidence type="ECO:0000256" key="1">
    <source>
        <dbReference type="SAM" id="MobiDB-lite"/>
    </source>
</evidence>
<feature type="region of interest" description="Disordered" evidence="1">
    <location>
        <begin position="144"/>
        <end position="175"/>
    </location>
</feature>
<sequence>MDLQDSILVSDLNTSSQPLESKTIQESDNETQQESCRLRDKRNTQSSSPRNRRFDVKELPASASLPSRPVDVGDQDPVDSEAAGGDSGRERLKRHRVEVAGRVWIPDIWGQEELLKDWIDCSAFDASLVPTGIVSARSALVEEGRRASSGGVRIENRDAVDLTEDGSLKASRRKE</sequence>
<reference evidence="2 3" key="1">
    <citation type="journal article" date="2019" name="Plant Biotechnol. J.">
        <title>The red bayberry genome and genetic basis of sex determination.</title>
        <authorList>
            <person name="Jia H.M."/>
            <person name="Jia H.J."/>
            <person name="Cai Q.L."/>
            <person name="Wang Y."/>
            <person name="Zhao H.B."/>
            <person name="Yang W.F."/>
            <person name="Wang G.Y."/>
            <person name="Li Y.H."/>
            <person name="Zhan D.L."/>
            <person name="Shen Y.T."/>
            <person name="Niu Q.F."/>
            <person name="Chang L."/>
            <person name="Qiu J."/>
            <person name="Zhao L."/>
            <person name="Xie H.B."/>
            <person name="Fu W.Y."/>
            <person name="Jin J."/>
            <person name="Li X.W."/>
            <person name="Jiao Y."/>
            <person name="Zhou C.C."/>
            <person name="Tu T."/>
            <person name="Chai C.Y."/>
            <person name="Gao J.L."/>
            <person name="Fan L.J."/>
            <person name="van de Weg E."/>
            <person name="Wang J.Y."/>
            <person name="Gao Z.S."/>
        </authorList>
    </citation>
    <scope>NUCLEOTIDE SEQUENCE [LARGE SCALE GENOMIC DNA]</scope>
    <source>
        <tissue evidence="2">Leaves</tissue>
    </source>
</reference>
<dbReference type="AlphaFoldDB" id="A0A6A1WFA3"/>
<keyword evidence="3" id="KW-1185">Reference proteome</keyword>
<name>A0A6A1WFA3_9ROSI</name>
<comment type="caution">
    <text evidence="2">The sequence shown here is derived from an EMBL/GenBank/DDBJ whole genome shotgun (WGS) entry which is preliminary data.</text>
</comment>